<protein>
    <recommendedName>
        <fullName evidence="8">Rhodopsin domain-containing protein</fullName>
    </recommendedName>
</protein>
<dbReference type="InterPro" id="IPR049326">
    <property type="entry name" value="Rhodopsin_dom_fungi"/>
</dbReference>
<dbReference type="Pfam" id="PF20684">
    <property type="entry name" value="Fung_rhodopsin"/>
    <property type="match status" value="1"/>
</dbReference>
<evidence type="ECO:0000256" key="2">
    <source>
        <dbReference type="ARBA" id="ARBA00022692"/>
    </source>
</evidence>
<evidence type="ECO:0000256" key="5">
    <source>
        <dbReference type="ARBA" id="ARBA00038359"/>
    </source>
</evidence>
<keyword evidence="2 7" id="KW-0812">Transmembrane</keyword>
<feature type="transmembrane region" description="Helical" evidence="7">
    <location>
        <begin position="28"/>
        <end position="48"/>
    </location>
</feature>
<gene>
    <name evidence="9" type="ORF">N0V89_004175</name>
</gene>
<evidence type="ECO:0000259" key="8">
    <source>
        <dbReference type="Pfam" id="PF20684"/>
    </source>
</evidence>
<feature type="compositionally biased region" description="Basic and acidic residues" evidence="6">
    <location>
        <begin position="414"/>
        <end position="423"/>
    </location>
</feature>
<dbReference type="OrthoDB" id="5342292at2759"/>
<evidence type="ECO:0000313" key="10">
    <source>
        <dbReference type="Proteomes" id="UP001140513"/>
    </source>
</evidence>
<sequence>MANINGTITVLAPPDGYVVDLENPKTQYVVESYTVVAVEMTFCFLFLLQRLYTKIVIMKKFQLEDGVVIFAWFFCMGTQICGLLGLAHGAIGRHAWEISIEKYAFYSRIILAAPLLYAIGTAAAKISLALFYRRLNPNKVFQGFVWFTLFVCLAAYTAIFFSLLFACKPIAASWDPLLLALPTTVCLNRGGIYLAQAVIGIVTDVLLLALPVPTVLKLQMPNKQKLGLVGIFGVGSITIVTSIVRLIILLPSLTTADQTWVIGEGFLWIYVEANLLIMCCCLSTLRRFFKHFAPRLIGEYSSGSNSKSHERGFSRNHAQRTFGSGGAKRTLDTLMNTKNEDNGIPLSSFDDMDKSGGKIATKAKNMGRDSDSEEAILFERSVQVTYENRDDQSMSGGGPARGYEGTQSHQPKVWTERRAPHAH</sequence>
<reference evidence="9" key="1">
    <citation type="submission" date="2022-10" db="EMBL/GenBank/DDBJ databases">
        <title>Tapping the CABI collections for fungal endophytes: first genome assemblies for Collariella, Neodidymelliopsis, Ascochyta clinopodiicola, Didymella pomorum, Didymosphaeria variabile, Neocosmospora piperis and Neocucurbitaria cava.</title>
        <authorList>
            <person name="Hill R."/>
        </authorList>
    </citation>
    <scope>NUCLEOTIDE SEQUENCE</scope>
    <source>
        <strain evidence="9">IMI 356815</strain>
    </source>
</reference>
<comment type="caution">
    <text evidence="9">The sequence shown here is derived from an EMBL/GenBank/DDBJ whole genome shotgun (WGS) entry which is preliminary data.</text>
</comment>
<accession>A0A9W8XNZ3</accession>
<dbReference type="RefSeq" id="XP_056073271.1">
    <property type="nucleotide sequence ID" value="XM_056212963.1"/>
</dbReference>
<dbReference type="GeneID" id="80907705"/>
<feature type="transmembrane region" description="Helical" evidence="7">
    <location>
        <begin position="228"/>
        <end position="253"/>
    </location>
</feature>
<evidence type="ECO:0000256" key="1">
    <source>
        <dbReference type="ARBA" id="ARBA00004141"/>
    </source>
</evidence>
<comment type="subcellular location">
    <subcellularLocation>
        <location evidence="1">Membrane</location>
        <topology evidence="1">Multi-pass membrane protein</topology>
    </subcellularLocation>
</comment>
<evidence type="ECO:0000256" key="4">
    <source>
        <dbReference type="ARBA" id="ARBA00023136"/>
    </source>
</evidence>
<feature type="transmembrane region" description="Helical" evidence="7">
    <location>
        <begin position="69"/>
        <end position="91"/>
    </location>
</feature>
<feature type="transmembrane region" description="Helical" evidence="7">
    <location>
        <begin position="103"/>
        <end position="132"/>
    </location>
</feature>
<dbReference type="InterPro" id="IPR052337">
    <property type="entry name" value="SAT4-like"/>
</dbReference>
<dbReference type="GO" id="GO:0016020">
    <property type="term" value="C:membrane"/>
    <property type="evidence" value="ECO:0007669"/>
    <property type="project" value="UniProtKB-SubCell"/>
</dbReference>
<evidence type="ECO:0000313" key="9">
    <source>
        <dbReference type="EMBL" id="KAJ4356145.1"/>
    </source>
</evidence>
<organism evidence="9 10">
    <name type="scientific">Didymosphaeria variabile</name>
    <dbReference type="NCBI Taxonomy" id="1932322"/>
    <lineage>
        <taxon>Eukaryota</taxon>
        <taxon>Fungi</taxon>
        <taxon>Dikarya</taxon>
        <taxon>Ascomycota</taxon>
        <taxon>Pezizomycotina</taxon>
        <taxon>Dothideomycetes</taxon>
        <taxon>Pleosporomycetidae</taxon>
        <taxon>Pleosporales</taxon>
        <taxon>Massarineae</taxon>
        <taxon>Didymosphaeriaceae</taxon>
        <taxon>Didymosphaeria</taxon>
    </lineage>
</organism>
<feature type="transmembrane region" description="Helical" evidence="7">
    <location>
        <begin position="265"/>
        <end position="285"/>
    </location>
</feature>
<name>A0A9W8XNZ3_9PLEO</name>
<keyword evidence="10" id="KW-1185">Reference proteome</keyword>
<dbReference type="Proteomes" id="UP001140513">
    <property type="component" value="Unassembled WGS sequence"/>
</dbReference>
<evidence type="ECO:0000256" key="7">
    <source>
        <dbReference type="SAM" id="Phobius"/>
    </source>
</evidence>
<proteinExistence type="inferred from homology"/>
<evidence type="ECO:0000256" key="3">
    <source>
        <dbReference type="ARBA" id="ARBA00022989"/>
    </source>
</evidence>
<dbReference type="AlphaFoldDB" id="A0A9W8XNZ3"/>
<dbReference type="PANTHER" id="PTHR33048:SF124">
    <property type="entry name" value="INTEGRAL MEMBRANE PROTEIN"/>
    <property type="match status" value="1"/>
</dbReference>
<dbReference type="PANTHER" id="PTHR33048">
    <property type="entry name" value="PTH11-LIKE INTEGRAL MEMBRANE PROTEIN (AFU_ORTHOLOGUE AFUA_5G11245)"/>
    <property type="match status" value="1"/>
</dbReference>
<feature type="transmembrane region" description="Helical" evidence="7">
    <location>
        <begin position="191"/>
        <end position="216"/>
    </location>
</feature>
<keyword evidence="4 7" id="KW-0472">Membrane</keyword>
<feature type="region of interest" description="Disordered" evidence="6">
    <location>
        <begin position="302"/>
        <end position="329"/>
    </location>
</feature>
<comment type="similarity">
    <text evidence="5">Belongs to the SAT4 family.</text>
</comment>
<evidence type="ECO:0000256" key="6">
    <source>
        <dbReference type="SAM" id="MobiDB-lite"/>
    </source>
</evidence>
<keyword evidence="3 7" id="KW-1133">Transmembrane helix</keyword>
<feature type="transmembrane region" description="Helical" evidence="7">
    <location>
        <begin position="144"/>
        <end position="171"/>
    </location>
</feature>
<feature type="domain" description="Rhodopsin" evidence="8">
    <location>
        <begin position="50"/>
        <end position="290"/>
    </location>
</feature>
<dbReference type="EMBL" id="JAPEUX010000003">
    <property type="protein sequence ID" value="KAJ4356145.1"/>
    <property type="molecule type" value="Genomic_DNA"/>
</dbReference>
<feature type="region of interest" description="Disordered" evidence="6">
    <location>
        <begin position="384"/>
        <end position="423"/>
    </location>
</feature>